<keyword evidence="4" id="KW-0786">Thiamine pyrophosphate</keyword>
<dbReference type="Gene3D" id="3.40.50.920">
    <property type="match status" value="1"/>
</dbReference>
<dbReference type="GO" id="GO:0005829">
    <property type="term" value="C:cytosol"/>
    <property type="evidence" value="ECO:0007669"/>
    <property type="project" value="TreeGrafter"/>
</dbReference>
<sequence length="169" mass="17745">ATALSLGRPVALRYLRGLGGGAKFSNAPEPLALGEGESLREGKDAMILALGSRVYKAVEAAAELDKEGMDVGVVNARFVKPLTIAQIEEIAAACTGRILAEEQNRMGGLCYAVLEGMAYADAVDGRNISRVTLPDTFVEHGNQKELRASVAIDKAGIMDAGRDACGRPD</sequence>
<reference evidence="6 7" key="1">
    <citation type="submission" date="2018-06" db="EMBL/GenBank/DDBJ databases">
        <title>Complete genome of Desulfovibrio marinus P48SEP.</title>
        <authorList>
            <person name="Crispim J.S."/>
            <person name="Vidigal P.M.P."/>
            <person name="Silva L.C.F."/>
            <person name="Araujo L.C."/>
            <person name="Laguardia C.N."/>
            <person name="Dias R.S."/>
            <person name="Sousa M.P."/>
            <person name="Paula S.O."/>
            <person name="Silva C."/>
        </authorList>
    </citation>
    <scope>NUCLEOTIDE SEQUENCE [LARGE SCALE GENOMIC DNA]</scope>
    <source>
        <strain evidence="6 7">P48SEP</strain>
    </source>
</reference>
<evidence type="ECO:0000313" key="7">
    <source>
        <dbReference type="Proteomes" id="UP000434052"/>
    </source>
</evidence>
<dbReference type="Proteomes" id="UP000434052">
    <property type="component" value="Unassembled WGS sequence"/>
</dbReference>
<dbReference type="EC" id="2.2.1.7" evidence="6"/>
<gene>
    <name evidence="6" type="ORF">DQK91_21925</name>
</gene>
<dbReference type="InterPro" id="IPR005477">
    <property type="entry name" value="Dxylulose-5-P_synthase"/>
</dbReference>
<comment type="cofactor">
    <cofactor evidence="1">
        <name>Mg(2+)</name>
        <dbReference type="ChEBI" id="CHEBI:18420"/>
    </cofactor>
</comment>
<dbReference type="Pfam" id="PF02780">
    <property type="entry name" value="Transketolase_C"/>
    <property type="match status" value="1"/>
</dbReference>
<organism evidence="6 7">
    <name type="scientific">Oceanidesulfovibrio marinus</name>
    <dbReference type="NCBI Taxonomy" id="370038"/>
    <lineage>
        <taxon>Bacteria</taxon>
        <taxon>Pseudomonadati</taxon>
        <taxon>Thermodesulfobacteriota</taxon>
        <taxon>Desulfovibrionia</taxon>
        <taxon>Desulfovibrionales</taxon>
        <taxon>Desulfovibrionaceae</taxon>
        <taxon>Oceanidesulfovibrio</taxon>
    </lineage>
</organism>
<dbReference type="GO" id="GO:0019288">
    <property type="term" value="P:isopentenyl diphosphate biosynthetic process, methylerythritol 4-phosphate pathway"/>
    <property type="evidence" value="ECO:0007669"/>
    <property type="project" value="TreeGrafter"/>
</dbReference>
<protein>
    <submittedName>
        <fullName evidence="6">1-deoxy-D-xylulose-5-phosphate synthase</fullName>
        <ecNumber evidence="6">2.2.1.7</ecNumber>
    </submittedName>
</protein>
<dbReference type="PANTHER" id="PTHR43322">
    <property type="entry name" value="1-D-DEOXYXYLULOSE 5-PHOSPHATE SYNTHASE-RELATED"/>
    <property type="match status" value="1"/>
</dbReference>
<dbReference type="EMBL" id="QMIF01000050">
    <property type="protein sequence ID" value="TVM29657.1"/>
    <property type="molecule type" value="Genomic_DNA"/>
</dbReference>
<evidence type="ECO:0000256" key="2">
    <source>
        <dbReference type="ARBA" id="ARBA00011738"/>
    </source>
</evidence>
<feature type="domain" description="Transketolase C-terminal" evidence="5">
    <location>
        <begin position="34"/>
        <end position="157"/>
    </location>
</feature>
<dbReference type="SUPFAM" id="SSF52922">
    <property type="entry name" value="TK C-terminal domain-like"/>
    <property type="match status" value="1"/>
</dbReference>
<evidence type="ECO:0000313" key="6">
    <source>
        <dbReference type="EMBL" id="TVM29657.1"/>
    </source>
</evidence>
<keyword evidence="3 6" id="KW-0808">Transferase</keyword>
<dbReference type="AlphaFoldDB" id="A0A6P1ZDH3"/>
<dbReference type="RefSeq" id="WP_328592857.1">
    <property type="nucleotide sequence ID" value="NZ_QMIF01000050.1"/>
</dbReference>
<dbReference type="GO" id="GO:0008661">
    <property type="term" value="F:1-deoxy-D-xylulose-5-phosphate synthase activity"/>
    <property type="evidence" value="ECO:0007669"/>
    <property type="project" value="UniProtKB-EC"/>
</dbReference>
<accession>A0A6P1ZDH3</accession>
<comment type="caution">
    <text evidence="6">The sequence shown here is derived from an EMBL/GenBank/DDBJ whole genome shotgun (WGS) entry which is preliminary data.</text>
</comment>
<name>A0A6P1ZDH3_9BACT</name>
<dbReference type="PANTHER" id="PTHR43322:SF5">
    <property type="entry name" value="1-DEOXY-D-XYLULOSE-5-PHOSPHATE SYNTHASE, CHLOROPLASTIC"/>
    <property type="match status" value="1"/>
</dbReference>
<evidence type="ECO:0000259" key="5">
    <source>
        <dbReference type="Pfam" id="PF02780"/>
    </source>
</evidence>
<evidence type="ECO:0000256" key="4">
    <source>
        <dbReference type="ARBA" id="ARBA00023052"/>
    </source>
</evidence>
<feature type="non-terminal residue" evidence="6">
    <location>
        <position position="1"/>
    </location>
</feature>
<dbReference type="GO" id="GO:0016114">
    <property type="term" value="P:terpenoid biosynthetic process"/>
    <property type="evidence" value="ECO:0007669"/>
    <property type="project" value="InterPro"/>
</dbReference>
<comment type="subunit">
    <text evidence="2">Homodimer.</text>
</comment>
<evidence type="ECO:0000256" key="3">
    <source>
        <dbReference type="ARBA" id="ARBA00022679"/>
    </source>
</evidence>
<evidence type="ECO:0000256" key="1">
    <source>
        <dbReference type="ARBA" id="ARBA00001946"/>
    </source>
</evidence>
<proteinExistence type="predicted"/>
<dbReference type="InterPro" id="IPR009014">
    <property type="entry name" value="Transketo_C/PFOR_II"/>
</dbReference>
<dbReference type="InterPro" id="IPR033248">
    <property type="entry name" value="Transketolase_C"/>
</dbReference>